<proteinExistence type="predicted"/>
<dbReference type="Proteomes" id="UP001234989">
    <property type="component" value="Chromosome 2"/>
</dbReference>
<dbReference type="AlphaFoldDB" id="A0AAF0TI53"/>
<accession>A0AAF0TI53</accession>
<name>A0AAF0TI53_SOLVR</name>
<reference evidence="1" key="1">
    <citation type="submission" date="2023-08" db="EMBL/GenBank/DDBJ databases">
        <title>A de novo genome assembly of Solanum verrucosum Schlechtendal, a Mexican diploid species geographically isolated from the other diploid A-genome species in potato relatives.</title>
        <authorList>
            <person name="Hosaka K."/>
        </authorList>
    </citation>
    <scope>NUCLEOTIDE SEQUENCE</scope>
    <source>
        <tissue evidence="1">Young leaves</tissue>
    </source>
</reference>
<dbReference type="EMBL" id="CP133613">
    <property type="protein sequence ID" value="WMV13990.1"/>
    <property type="molecule type" value="Genomic_DNA"/>
</dbReference>
<keyword evidence="2" id="KW-1185">Reference proteome</keyword>
<protein>
    <submittedName>
        <fullName evidence="1">Uncharacterized protein</fullName>
    </submittedName>
</protein>
<gene>
    <name evidence="1" type="ORF">MTR67_007375</name>
</gene>
<evidence type="ECO:0000313" key="1">
    <source>
        <dbReference type="EMBL" id="WMV13990.1"/>
    </source>
</evidence>
<sequence>MMNISGYIHHQMIVAGTGRP</sequence>
<organism evidence="1 2">
    <name type="scientific">Solanum verrucosum</name>
    <dbReference type="NCBI Taxonomy" id="315347"/>
    <lineage>
        <taxon>Eukaryota</taxon>
        <taxon>Viridiplantae</taxon>
        <taxon>Streptophyta</taxon>
        <taxon>Embryophyta</taxon>
        <taxon>Tracheophyta</taxon>
        <taxon>Spermatophyta</taxon>
        <taxon>Magnoliopsida</taxon>
        <taxon>eudicotyledons</taxon>
        <taxon>Gunneridae</taxon>
        <taxon>Pentapetalae</taxon>
        <taxon>asterids</taxon>
        <taxon>lamiids</taxon>
        <taxon>Solanales</taxon>
        <taxon>Solanaceae</taxon>
        <taxon>Solanoideae</taxon>
        <taxon>Solaneae</taxon>
        <taxon>Solanum</taxon>
    </lineage>
</organism>
<evidence type="ECO:0000313" key="2">
    <source>
        <dbReference type="Proteomes" id="UP001234989"/>
    </source>
</evidence>